<reference evidence="1 2" key="1">
    <citation type="submission" date="2019-10" db="EMBL/GenBank/DDBJ databases">
        <title>The Genome Sequence of Clostridium tarantellae Isolated from Fish Brain.</title>
        <authorList>
            <person name="Bano L."/>
            <person name="Kiel M."/>
            <person name="Sales G."/>
            <person name="Doxey A.C."/>
            <person name="Mansfield M.J."/>
            <person name="Schiavone M."/>
            <person name="Rossetto O."/>
            <person name="Pirazzini M."/>
            <person name="Dobrindt U."/>
            <person name="Montecucco C."/>
        </authorList>
    </citation>
    <scope>NUCLEOTIDE SEQUENCE [LARGE SCALE GENOMIC DNA]</scope>
    <source>
        <strain evidence="1 2">DSM 3997</strain>
    </source>
</reference>
<evidence type="ECO:0000313" key="2">
    <source>
        <dbReference type="Proteomes" id="UP000430345"/>
    </source>
</evidence>
<keyword evidence="2" id="KW-1185">Reference proteome</keyword>
<dbReference type="Proteomes" id="UP000430345">
    <property type="component" value="Unassembled WGS sequence"/>
</dbReference>
<comment type="caution">
    <text evidence="1">The sequence shown here is derived from an EMBL/GenBank/DDBJ whole genome shotgun (WGS) entry which is preliminary data.</text>
</comment>
<dbReference type="EMBL" id="WHJC01000120">
    <property type="protein sequence ID" value="MPQ43892.1"/>
    <property type="molecule type" value="Genomic_DNA"/>
</dbReference>
<dbReference type="AlphaFoldDB" id="A0A6I1MNQ3"/>
<gene>
    <name evidence="1" type="ORF">GBZ86_08985</name>
</gene>
<sequence>MKKKTFLVGALSAVASITAGILVKKKYNEKKKQNLLKNKKNIMFTTSFTDLYDTYEDKEGLLSEEDIINEIRKETSI</sequence>
<dbReference type="RefSeq" id="WP_152889866.1">
    <property type="nucleotide sequence ID" value="NZ_WHJC01000120.1"/>
</dbReference>
<organism evidence="1 2">
    <name type="scientific">Clostridium tarantellae</name>
    <dbReference type="NCBI Taxonomy" id="39493"/>
    <lineage>
        <taxon>Bacteria</taxon>
        <taxon>Bacillati</taxon>
        <taxon>Bacillota</taxon>
        <taxon>Clostridia</taxon>
        <taxon>Eubacteriales</taxon>
        <taxon>Clostridiaceae</taxon>
        <taxon>Clostridium</taxon>
    </lineage>
</organism>
<proteinExistence type="predicted"/>
<name>A0A6I1MNQ3_9CLOT</name>
<accession>A0A6I1MNQ3</accession>
<protein>
    <submittedName>
        <fullName evidence="1">Uncharacterized protein</fullName>
    </submittedName>
</protein>
<evidence type="ECO:0000313" key="1">
    <source>
        <dbReference type="EMBL" id="MPQ43892.1"/>
    </source>
</evidence>